<dbReference type="Proteomes" id="UP000435036">
    <property type="component" value="Unassembled WGS sequence"/>
</dbReference>
<feature type="domain" description="Inner membrane protein YgaP-like transmembrane" evidence="1">
    <location>
        <begin position="24"/>
        <end position="77"/>
    </location>
</feature>
<name>A0A6N8L2N3_9SPHI</name>
<evidence type="ECO:0000313" key="2">
    <source>
        <dbReference type="EMBL" id="MVZ62761.1"/>
    </source>
</evidence>
<keyword evidence="3" id="KW-1185">Reference proteome</keyword>
<dbReference type="EMBL" id="WSQA01000008">
    <property type="protein sequence ID" value="MVZ62761.1"/>
    <property type="molecule type" value="Genomic_DNA"/>
</dbReference>
<comment type="caution">
    <text evidence="2">The sequence shown here is derived from an EMBL/GenBank/DDBJ whole genome shotgun (WGS) entry which is preliminary data.</text>
</comment>
<gene>
    <name evidence="2" type="ORF">GQF63_12060</name>
</gene>
<dbReference type="Gene3D" id="6.10.140.1340">
    <property type="match status" value="1"/>
</dbReference>
<dbReference type="RefSeq" id="WP_160369485.1">
    <property type="nucleotide sequence ID" value="NZ_WSQA01000008.1"/>
</dbReference>
<dbReference type="Pfam" id="PF11127">
    <property type="entry name" value="YgaP-like_TM"/>
    <property type="match status" value="1"/>
</dbReference>
<sequence>MSGIVNYAFDKLKTKLDASCHEGNVGTSERILSVIAGGFILGMGLKSIVKRPMRAFSGVTLGGALIYRGVTGYCPVKESIEPKEPEATVIEHRYFVK</sequence>
<evidence type="ECO:0000259" key="1">
    <source>
        <dbReference type="Pfam" id="PF11127"/>
    </source>
</evidence>
<protein>
    <submittedName>
        <fullName evidence="2">DUF2892 domain-containing protein</fullName>
    </submittedName>
</protein>
<organism evidence="2 3">
    <name type="scientific">Sphingobacterium humi</name>
    <dbReference type="NCBI Taxonomy" id="1796905"/>
    <lineage>
        <taxon>Bacteria</taxon>
        <taxon>Pseudomonadati</taxon>
        <taxon>Bacteroidota</taxon>
        <taxon>Sphingobacteriia</taxon>
        <taxon>Sphingobacteriales</taxon>
        <taxon>Sphingobacteriaceae</taxon>
        <taxon>Sphingobacterium</taxon>
    </lineage>
</organism>
<reference evidence="2 3" key="1">
    <citation type="submission" date="2019-12" db="EMBL/GenBank/DDBJ databases">
        <authorList>
            <person name="Dong K."/>
        </authorList>
    </citation>
    <scope>NUCLEOTIDE SEQUENCE [LARGE SCALE GENOMIC DNA]</scope>
    <source>
        <strain evidence="2 3">JCM 31225</strain>
    </source>
</reference>
<accession>A0A6N8L2N3</accession>
<dbReference type="AlphaFoldDB" id="A0A6N8L2N3"/>
<dbReference type="OrthoDB" id="9797595at2"/>
<proteinExistence type="predicted"/>
<dbReference type="InterPro" id="IPR021309">
    <property type="entry name" value="YgaP-like_TM"/>
</dbReference>
<evidence type="ECO:0000313" key="3">
    <source>
        <dbReference type="Proteomes" id="UP000435036"/>
    </source>
</evidence>